<name>A0ABT1UIY8_9GAMM</name>
<gene>
    <name evidence="1" type="ORF">NP603_13330</name>
</gene>
<protein>
    <submittedName>
        <fullName evidence="1">Uncharacterized protein</fullName>
    </submittedName>
</protein>
<reference evidence="1 2" key="1">
    <citation type="submission" date="2022-07" db="EMBL/GenBank/DDBJ databases">
        <title>Methylomonas rivi sp. nov., Methylomonas rosea sp. nov., Methylomonas aureus sp. nov. and Methylomonas subterranea sp. nov., four novel methanotrophs isolated from a freshwater creek and the deep terrestrial subsurface.</title>
        <authorList>
            <person name="Abin C."/>
            <person name="Sankaranarayanan K."/>
            <person name="Garner C."/>
            <person name="Sindelar R."/>
            <person name="Kotary K."/>
            <person name="Garner R."/>
            <person name="Barclay S."/>
            <person name="Lawson P."/>
            <person name="Krumholz L."/>
        </authorList>
    </citation>
    <scope>NUCLEOTIDE SEQUENCE [LARGE SCALE GENOMIC DNA]</scope>
    <source>
        <strain evidence="1 2">SURF-1</strain>
    </source>
</reference>
<accession>A0ABT1UIY8</accession>
<dbReference type="EMBL" id="JANIBM010000015">
    <property type="protein sequence ID" value="MCQ8182097.1"/>
    <property type="molecule type" value="Genomic_DNA"/>
</dbReference>
<evidence type="ECO:0000313" key="1">
    <source>
        <dbReference type="EMBL" id="MCQ8182097.1"/>
    </source>
</evidence>
<evidence type="ECO:0000313" key="2">
    <source>
        <dbReference type="Proteomes" id="UP001524569"/>
    </source>
</evidence>
<sequence length="60" mass="6542">MATVNGHYGGIRAALEKIGQPIDINDLHLAAHTRSYGSIPVNNKLHGAEVSMQKMIYLKP</sequence>
<dbReference type="Proteomes" id="UP001524569">
    <property type="component" value="Unassembled WGS sequence"/>
</dbReference>
<comment type="caution">
    <text evidence="1">The sequence shown here is derived from an EMBL/GenBank/DDBJ whole genome shotgun (WGS) entry which is preliminary data.</text>
</comment>
<proteinExistence type="predicted"/>
<keyword evidence="2" id="KW-1185">Reference proteome</keyword>
<organism evidence="1 2">
    <name type="scientific">Methylomonas aurea</name>
    <dbReference type="NCBI Taxonomy" id="2952224"/>
    <lineage>
        <taxon>Bacteria</taxon>
        <taxon>Pseudomonadati</taxon>
        <taxon>Pseudomonadota</taxon>
        <taxon>Gammaproteobacteria</taxon>
        <taxon>Methylococcales</taxon>
        <taxon>Methylococcaceae</taxon>
        <taxon>Methylomonas</taxon>
    </lineage>
</organism>
<dbReference type="RefSeq" id="WP_256611380.1">
    <property type="nucleotide sequence ID" value="NZ_JANIBM010000015.1"/>
</dbReference>